<accession>A0A438I9R6</accession>
<reference evidence="1 2" key="1">
    <citation type="journal article" date="2018" name="PLoS Genet.">
        <title>Population sequencing reveals clonal diversity and ancestral inbreeding in the grapevine cultivar Chardonnay.</title>
        <authorList>
            <person name="Roach M.J."/>
            <person name="Johnson D.L."/>
            <person name="Bohlmann J."/>
            <person name="van Vuuren H.J."/>
            <person name="Jones S.J."/>
            <person name="Pretorius I.S."/>
            <person name="Schmidt S.A."/>
            <person name="Borneman A.R."/>
        </authorList>
    </citation>
    <scope>NUCLEOTIDE SEQUENCE [LARGE SCALE GENOMIC DNA]</scope>
    <source>
        <strain evidence="2">cv. Chardonnay</strain>
        <tissue evidence="1">Leaf</tissue>
    </source>
</reference>
<evidence type="ECO:0000313" key="2">
    <source>
        <dbReference type="Proteomes" id="UP000288805"/>
    </source>
</evidence>
<sequence>MALSHDDGWRYEIMTTNMSEVFNGVLKGARNLPITTLVQLTFYWINTYFTVKRERGAGRLASSEEFAPYINAKIKAKVVKVGSHEVVLYDHVEGHFHVKTRHSVGNNMDTQLFPVHPDLEDTFVLTLQHRHRSSTIRVNLDMGHVLTCRHKFHQEWVFDDCVWPYIIQSGFYVFHRVGHAKVDWPLITTLVET</sequence>
<comment type="caution">
    <text evidence="1">The sequence shown here is derived from an EMBL/GenBank/DDBJ whole genome shotgun (WGS) entry which is preliminary data.</text>
</comment>
<dbReference type="EMBL" id="QGNW01000129">
    <property type="protein sequence ID" value="RVW93463.1"/>
    <property type="molecule type" value="Genomic_DNA"/>
</dbReference>
<dbReference type="AlphaFoldDB" id="A0A438I9R6"/>
<organism evidence="1 2">
    <name type="scientific">Vitis vinifera</name>
    <name type="common">Grape</name>
    <dbReference type="NCBI Taxonomy" id="29760"/>
    <lineage>
        <taxon>Eukaryota</taxon>
        <taxon>Viridiplantae</taxon>
        <taxon>Streptophyta</taxon>
        <taxon>Embryophyta</taxon>
        <taxon>Tracheophyta</taxon>
        <taxon>Spermatophyta</taxon>
        <taxon>Magnoliopsida</taxon>
        <taxon>eudicotyledons</taxon>
        <taxon>Gunneridae</taxon>
        <taxon>Pentapetalae</taxon>
        <taxon>rosids</taxon>
        <taxon>Vitales</taxon>
        <taxon>Vitaceae</taxon>
        <taxon>Viteae</taxon>
        <taxon>Vitis</taxon>
    </lineage>
</organism>
<evidence type="ECO:0000313" key="1">
    <source>
        <dbReference type="EMBL" id="RVW93463.1"/>
    </source>
</evidence>
<proteinExistence type="predicted"/>
<gene>
    <name evidence="1" type="ORF">CK203_035118</name>
</gene>
<name>A0A438I9R6_VITVI</name>
<dbReference type="Proteomes" id="UP000288805">
    <property type="component" value="Unassembled WGS sequence"/>
</dbReference>
<protein>
    <submittedName>
        <fullName evidence="1">Uncharacterized protein</fullName>
    </submittedName>
</protein>